<dbReference type="EMBL" id="MFNE01000053">
    <property type="protein sequence ID" value="OGG93087.1"/>
    <property type="molecule type" value="Genomic_DNA"/>
</dbReference>
<protein>
    <submittedName>
        <fullName evidence="1">Uncharacterized protein</fullName>
    </submittedName>
</protein>
<dbReference type="AlphaFoldDB" id="A0A1F6G4P6"/>
<reference evidence="1 2" key="1">
    <citation type="journal article" date="2016" name="Nat. Commun.">
        <title>Thousands of microbial genomes shed light on interconnected biogeochemical processes in an aquifer system.</title>
        <authorList>
            <person name="Anantharaman K."/>
            <person name="Brown C.T."/>
            <person name="Hug L.A."/>
            <person name="Sharon I."/>
            <person name="Castelle C.J."/>
            <person name="Probst A.J."/>
            <person name="Thomas B.C."/>
            <person name="Singh A."/>
            <person name="Wilkins M.J."/>
            <person name="Karaoz U."/>
            <person name="Brodie E.L."/>
            <person name="Williams K.H."/>
            <person name="Hubbard S.S."/>
            <person name="Banfield J.F."/>
        </authorList>
    </citation>
    <scope>NUCLEOTIDE SEQUENCE [LARGE SCALE GENOMIC DNA]</scope>
</reference>
<dbReference type="STRING" id="1817772.A2527_14265"/>
<dbReference type="GO" id="GO:0003677">
    <property type="term" value="F:DNA binding"/>
    <property type="evidence" value="ECO:0007669"/>
    <property type="project" value="InterPro"/>
</dbReference>
<proteinExistence type="predicted"/>
<organism evidence="1 2">
    <name type="scientific">Candidatus Lambdaproteobacteria bacterium RIFOXYD2_FULL_50_16</name>
    <dbReference type="NCBI Taxonomy" id="1817772"/>
    <lineage>
        <taxon>Bacteria</taxon>
        <taxon>Pseudomonadati</taxon>
        <taxon>Pseudomonadota</taxon>
        <taxon>Candidatus Lambdaproteobacteria</taxon>
    </lineage>
</organism>
<comment type="caution">
    <text evidence="1">The sequence shown here is derived from an EMBL/GenBank/DDBJ whole genome shotgun (WGS) entry which is preliminary data.</text>
</comment>
<evidence type="ECO:0000313" key="1">
    <source>
        <dbReference type="EMBL" id="OGG93087.1"/>
    </source>
</evidence>
<dbReference type="Proteomes" id="UP000178449">
    <property type="component" value="Unassembled WGS sequence"/>
</dbReference>
<dbReference type="InterPro" id="IPR009679">
    <property type="entry name" value="Phage_186_CII-like"/>
</dbReference>
<dbReference type="Pfam" id="PF06892">
    <property type="entry name" value="Phage_CP76"/>
    <property type="match status" value="1"/>
</dbReference>
<evidence type="ECO:0000313" key="2">
    <source>
        <dbReference type="Proteomes" id="UP000178449"/>
    </source>
</evidence>
<gene>
    <name evidence="1" type="ORF">A2527_14265</name>
</gene>
<sequence>MDQTRQEPGLLKPMTEEALREPVLVLNQFWTGKYPRLTKALGQPPQQTPYLTNCLNPDQRQSRLNLWTMGRVLDISPHQVRFDFLTKLIERWGLVPVELPPAPEIINLAHFFEANAEISREVGDVARQSLEMLRDGKISKAEAAASHQEILAAVAALLRLDQMVQLKAN</sequence>
<accession>A0A1F6G4P6</accession>
<name>A0A1F6G4P6_9PROT</name>